<gene>
    <name evidence="6" type="ORF">ACFP81_01580</name>
</gene>
<evidence type="ECO:0000313" key="7">
    <source>
        <dbReference type="Proteomes" id="UP001596297"/>
    </source>
</evidence>
<dbReference type="InterPro" id="IPR036451">
    <property type="entry name" value="CblAdoTrfase-like_sf"/>
</dbReference>
<keyword evidence="2 4" id="KW-0547">Nucleotide-binding</keyword>
<dbReference type="EMBL" id="JBHSWD010000001">
    <property type="protein sequence ID" value="MFC6590853.1"/>
    <property type="molecule type" value="Genomic_DNA"/>
</dbReference>
<keyword evidence="7" id="KW-1185">Reference proteome</keyword>
<evidence type="ECO:0000256" key="2">
    <source>
        <dbReference type="ARBA" id="ARBA00022741"/>
    </source>
</evidence>
<evidence type="ECO:0000256" key="1">
    <source>
        <dbReference type="ARBA" id="ARBA00022679"/>
    </source>
</evidence>
<dbReference type="EC" id="2.5.1.17" evidence="4"/>
<dbReference type="InterPro" id="IPR029499">
    <property type="entry name" value="PduO-typ"/>
</dbReference>
<dbReference type="NCBIfam" id="TIGR00636">
    <property type="entry name" value="PduO_Nterm"/>
    <property type="match status" value="1"/>
</dbReference>
<dbReference type="InterPro" id="IPR016030">
    <property type="entry name" value="CblAdoTrfase-like"/>
</dbReference>
<keyword evidence="4" id="KW-0169">Cobalamin biosynthesis</keyword>
<comment type="caution">
    <text evidence="6">The sequence shown here is derived from an EMBL/GenBank/DDBJ whole genome shotgun (WGS) entry which is preliminary data.</text>
</comment>
<keyword evidence="3 4" id="KW-0067">ATP-binding</keyword>
<evidence type="ECO:0000313" key="6">
    <source>
        <dbReference type="EMBL" id="MFC6590853.1"/>
    </source>
</evidence>
<feature type="domain" description="Cobalamin adenosyltransferase-like" evidence="5">
    <location>
        <begin position="3"/>
        <end position="174"/>
    </location>
</feature>
<organism evidence="6 7">
    <name type="scientific">Deinococcus lacus</name>
    <dbReference type="NCBI Taxonomy" id="392561"/>
    <lineage>
        <taxon>Bacteria</taxon>
        <taxon>Thermotogati</taxon>
        <taxon>Deinococcota</taxon>
        <taxon>Deinococci</taxon>
        <taxon>Deinococcales</taxon>
        <taxon>Deinococcaceae</taxon>
        <taxon>Deinococcus</taxon>
    </lineage>
</organism>
<comment type="pathway">
    <text evidence="4">Cofactor biosynthesis; adenosylcobalamin biosynthesis; adenosylcobalamin from cob(II)yrinate a,c-diamide: step 2/7.</text>
</comment>
<dbReference type="Pfam" id="PF01923">
    <property type="entry name" value="Cob_adeno_trans"/>
    <property type="match status" value="1"/>
</dbReference>
<accession>A0ABW1YA39</accession>
<evidence type="ECO:0000256" key="3">
    <source>
        <dbReference type="ARBA" id="ARBA00022840"/>
    </source>
</evidence>
<dbReference type="RefSeq" id="WP_380081859.1">
    <property type="nucleotide sequence ID" value="NZ_JBHSWD010000001.1"/>
</dbReference>
<sequence length="200" mass="20867">MKLYTRTGDAGETGLYGPQRVPKSSLRVEAYGTVDELSSLLGVARAHLAADPADLGRLGSDLAGLQNALFDLGADLATLPGSPTEAHLSRLSAADTAVLEQLTDLYQAQAPAFTGFVHPGGTLTAATLQLARAVARRAERAGWRLAEAGEGVNVEALVYLNRLSDLLFIMGRWANARAGVSEAAWAVGARLESGRAGPAE</sequence>
<comment type="similarity">
    <text evidence="4">Belongs to the Cob(I)alamin adenosyltransferase family.</text>
</comment>
<protein>
    <recommendedName>
        <fullName evidence="4">Corrinoid adenosyltransferase</fullName>
        <ecNumber evidence="4">2.5.1.17</ecNumber>
    </recommendedName>
    <alternativeName>
        <fullName evidence="4">Cob(II)alamin adenosyltransferase</fullName>
    </alternativeName>
    <alternativeName>
        <fullName evidence="4">Cob(II)yrinic acid a,c-diamide adenosyltransferase</fullName>
    </alternativeName>
    <alternativeName>
        <fullName evidence="4">Cobinamide/cobalamin adenosyltransferase</fullName>
    </alternativeName>
</protein>
<keyword evidence="1 4" id="KW-0808">Transferase</keyword>
<name>A0ABW1YA39_9DEIO</name>
<evidence type="ECO:0000256" key="4">
    <source>
        <dbReference type="RuleBase" id="RU366026"/>
    </source>
</evidence>
<dbReference type="PANTHER" id="PTHR12213">
    <property type="entry name" value="CORRINOID ADENOSYLTRANSFERASE"/>
    <property type="match status" value="1"/>
</dbReference>
<dbReference type="Gene3D" id="1.20.1200.10">
    <property type="entry name" value="Cobalamin adenosyltransferase-like"/>
    <property type="match status" value="1"/>
</dbReference>
<comment type="catalytic activity">
    <reaction evidence="4">
        <text>2 cob(II)yrinate a,c diamide + reduced [electron-transfer flavoprotein] + 2 ATP = 2 adenosylcob(III)yrinate a,c-diamide + 2 triphosphate + oxidized [electron-transfer flavoprotein] + 3 H(+)</text>
        <dbReference type="Rhea" id="RHEA:11528"/>
        <dbReference type="Rhea" id="RHEA-COMP:10685"/>
        <dbReference type="Rhea" id="RHEA-COMP:10686"/>
        <dbReference type="ChEBI" id="CHEBI:15378"/>
        <dbReference type="ChEBI" id="CHEBI:18036"/>
        <dbReference type="ChEBI" id="CHEBI:30616"/>
        <dbReference type="ChEBI" id="CHEBI:57692"/>
        <dbReference type="ChEBI" id="CHEBI:58307"/>
        <dbReference type="ChEBI" id="CHEBI:58503"/>
        <dbReference type="ChEBI" id="CHEBI:58537"/>
        <dbReference type="EC" id="2.5.1.17"/>
    </reaction>
</comment>
<dbReference type="PANTHER" id="PTHR12213:SF0">
    <property type="entry name" value="CORRINOID ADENOSYLTRANSFERASE MMAB"/>
    <property type="match status" value="1"/>
</dbReference>
<dbReference type="GO" id="GO:0008817">
    <property type="term" value="F:corrinoid adenosyltransferase activity"/>
    <property type="evidence" value="ECO:0007669"/>
    <property type="project" value="UniProtKB-EC"/>
</dbReference>
<dbReference type="Proteomes" id="UP001596297">
    <property type="component" value="Unassembled WGS sequence"/>
</dbReference>
<comment type="catalytic activity">
    <reaction evidence="4">
        <text>2 cob(II)alamin + reduced [electron-transfer flavoprotein] + 2 ATP = 2 adenosylcob(III)alamin + 2 triphosphate + oxidized [electron-transfer flavoprotein] + 3 H(+)</text>
        <dbReference type="Rhea" id="RHEA:28671"/>
        <dbReference type="Rhea" id="RHEA-COMP:10685"/>
        <dbReference type="Rhea" id="RHEA-COMP:10686"/>
        <dbReference type="ChEBI" id="CHEBI:15378"/>
        <dbReference type="ChEBI" id="CHEBI:16304"/>
        <dbReference type="ChEBI" id="CHEBI:18036"/>
        <dbReference type="ChEBI" id="CHEBI:18408"/>
        <dbReference type="ChEBI" id="CHEBI:30616"/>
        <dbReference type="ChEBI" id="CHEBI:57692"/>
        <dbReference type="ChEBI" id="CHEBI:58307"/>
        <dbReference type="EC" id="2.5.1.17"/>
    </reaction>
</comment>
<evidence type="ECO:0000259" key="5">
    <source>
        <dbReference type="Pfam" id="PF01923"/>
    </source>
</evidence>
<reference evidence="7" key="1">
    <citation type="journal article" date="2019" name="Int. J. Syst. Evol. Microbiol.">
        <title>The Global Catalogue of Microorganisms (GCM) 10K type strain sequencing project: providing services to taxonomists for standard genome sequencing and annotation.</title>
        <authorList>
            <consortium name="The Broad Institute Genomics Platform"/>
            <consortium name="The Broad Institute Genome Sequencing Center for Infectious Disease"/>
            <person name="Wu L."/>
            <person name="Ma J."/>
        </authorList>
    </citation>
    <scope>NUCLEOTIDE SEQUENCE [LARGE SCALE GENOMIC DNA]</scope>
    <source>
        <strain evidence="7">CGMCC 1.15772</strain>
    </source>
</reference>
<proteinExistence type="inferred from homology"/>
<dbReference type="SUPFAM" id="SSF89028">
    <property type="entry name" value="Cobalamin adenosyltransferase-like"/>
    <property type="match status" value="1"/>
</dbReference>